<dbReference type="PROSITE" id="PS50830">
    <property type="entry name" value="TNASE_3"/>
    <property type="match status" value="1"/>
</dbReference>
<reference evidence="5 6" key="1">
    <citation type="submission" date="2022-01" db="EMBL/GenBank/DDBJ databases">
        <title>Flavihumibacter sp. nov., isolated from sediment of a river.</title>
        <authorList>
            <person name="Liu H."/>
        </authorList>
    </citation>
    <scope>NUCLEOTIDE SEQUENCE [LARGE SCALE GENOMIC DNA]</scope>
    <source>
        <strain evidence="5 6">RY-1</strain>
    </source>
</reference>
<feature type="domain" description="TNase-like" evidence="4">
    <location>
        <begin position="13"/>
        <end position="137"/>
    </location>
</feature>
<sequence length="150" mass="17253">MLSFPAAQEQYPTYLTGKVISVTDGDMIDILYNNKPLRIRLEHIDCPEIRKQQPFGAQAKKFTSEKCFGQTVRVLHKNEVDRNKRLIGEVVNAEGLNVNKALVKAGLAWHFIKYSSSQEYAALEKRARVMKVGLWRDPNPTAPWNWRKPK</sequence>
<dbReference type="InterPro" id="IPR035437">
    <property type="entry name" value="SNase_OB-fold_sf"/>
</dbReference>
<evidence type="ECO:0000313" key="6">
    <source>
        <dbReference type="Proteomes" id="UP001200145"/>
    </source>
</evidence>
<evidence type="ECO:0000256" key="2">
    <source>
        <dbReference type="ARBA" id="ARBA00022759"/>
    </source>
</evidence>
<comment type="caution">
    <text evidence="5">The sequence shown here is derived from an EMBL/GenBank/DDBJ whole genome shotgun (WGS) entry which is preliminary data.</text>
</comment>
<evidence type="ECO:0000256" key="1">
    <source>
        <dbReference type="ARBA" id="ARBA00022722"/>
    </source>
</evidence>
<dbReference type="PANTHER" id="PTHR12302">
    <property type="entry name" value="EBNA2 BINDING PROTEIN P100"/>
    <property type="match status" value="1"/>
</dbReference>
<dbReference type="RefSeq" id="WP_234866238.1">
    <property type="nucleotide sequence ID" value="NZ_JAKEVY010000003.1"/>
</dbReference>
<evidence type="ECO:0000259" key="4">
    <source>
        <dbReference type="PROSITE" id="PS50830"/>
    </source>
</evidence>
<dbReference type="Proteomes" id="UP001200145">
    <property type="component" value="Unassembled WGS sequence"/>
</dbReference>
<dbReference type="Gene3D" id="2.40.50.90">
    <property type="match status" value="1"/>
</dbReference>
<keyword evidence="3" id="KW-0378">Hydrolase</keyword>
<keyword evidence="6" id="KW-1185">Reference proteome</keyword>
<keyword evidence="1" id="KW-0540">Nuclease</keyword>
<evidence type="ECO:0000313" key="5">
    <source>
        <dbReference type="EMBL" id="MCF1715282.1"/>
    </source>
</evidence>
<protein>
    <submittedName>
        <fullName evidence="5">Thermonuclease family protein</fullName>
    </submittedName>
</protein>
<organism evidence="5 6">
    <name type="scientific">Flavihumibacter fluminis</name>
    <dbReference type="NCBI Taxonomy" id="2909236"/>
    <lineage>
        <taxon>Bacteria</taxon>
        <taxon>Pseudomonadati</taxon>
        <taxon>Bacteroidota</taxon>
        <taxon>Chitinophagia</taxon>
        <taxon>Chitinophagales</taxon>
        <taxon>Chitinophagaceae</taxon>
        <taxon>Flavihumibacter</taxon>
    </lineage>
</organism>
<dbReference type="Pfam" id="PF00565">
    <property type="entry name" value="SNase"/>
    <property type="match status" value="1"/>
</dbReference>
<dbReference type="SUPFAM" id="SSF50199">
    <property type="entry name" value="Staphylococcal nuclease"/>
    <property type="match status" value="1"/>
</dbReference>
<dbReference type="SMART" id="SM00318">
    <property type="entry name" value="SNc"/>
    <property type="match status" value="1"/>
</dbReference>
<name>A0ABS9BJK3_9BACT</name>
<keyword evidence="2" id="KW-0255">Endonuclease</keyword>
<gene>
    <name evidence="5" type="ORF">L0U88_11650</name>
</gene>
<evidence type="ECO:0000256" key="3">
    <source>
        <dbReference type="ARBA" id="ARBA00022801"/>
    </source>
</evidence>
<accession>A0ABS9BJK3</accession>
<dbReference type="EMBL" id="JAKEVY010000003">
    <property type="protein sequence ID" value="MCF1715282.1"/>
    <property type="molecule type" value="Genomic_DNA"/>
</dbReference>
<proteinExistence type="predicted"/>
<dbReference type="InterPro" id="IPR016071">
    <property type="entry name" value="Staphylococal_nuclease_OB-fold"/>
</dbReference>
<dbReference type="PANTHER" id="PTHR12302:SF3">
    <property type="entry name" value="SERINE_THREONINE-PROTEIN KINASE 31"/>
    <property type="match status" value="1"/>
</dbReference>